<comment type="subcellular location">
    <subcellularLocation>
        <location evidence="1 7">Cell membrane</location>
        <topology evidence="1 7">Multi-pass membrane protein</topology>
    </subcellularLocation>
</comment>
<evidence type="ECO:0000256" key="6">
    <source>
        <dbReference type="ARBA" id="ARBA00023136"/>
    </source>
</evidence>
<feature type="domain" description="ABC transmembrane type-1" evidence="8">
    <location>
        <begin position="86"/>
        <end position="275"/>
    </location>
</feature>
<dbReference type="STRING" id="1848.SAMN05443637_11191"/>
<organism evidence="9 10">
    <name type="scientific">Pseudonocardia thermophila</name>
    <dbReference type="NCBI Taxonomy" id="1848"/>
    <lineage>
        <taxon>Bacteria</taxon>
        <taxon>Bacillati</taxon>
        <taxon>Actinomycetota</taxon>
        <taxon>Actinomycetes</taxon>
        <taxon>Pseudonocardiales</taxon>
        <taxon>Pseudonocardiaceae</taxon>
        <taxon>Pseudonocardia</taxon>
    </lineage>
</organism>
<feature type="transmembrane region" description="Helical" evidence="7">
    <location>
        <begin position="121"/>
        <end position="143"/>
    </location>
</feature>
<feature type="transmembrane region" description="Helical" evidence="7">
    <location>
        <begin position="90"/>
        <end position="114"/>
    </location>
</feature>
<keyword evidence="2 7" id="KW-0813">Transport</keyword>
<reference evidence="9 10" key="1">
    <citation type="submission" date="2016-11" db="EMBL/GenBank/DDBJ databases">
        <authorList>
            <person name="Jaros S."/>
            <person name="Januszkiewicz K."/>
            <person name="Wedrychowicz H."/>
        </authorList>
    </citation>
    <scope>NUCLEOTIDE SEQUENCE [LARGE SCALE GENOMIC DNA]</scope>
    <source>
        <strain evidence="9 10">DSM 43832</strain>
    </source>
</reference>
<dbReference type="PANTHER" id="PTHR43386">
    <property type="entry name" value="OLIGOPEPTIDE TRANSPORT SYSTEM PERMEASE PROTEIN APPC"/>
    <property type="match status" value="1"/>
</dbReference>
<dbReference type="PANTHER" id="PTHR43386:SF1">
    <property type="entry name" value="D,D-DIPEPTIDE TRANSPORT SYSTEM PERMEASE PROTEIN DDPC-RELATED"/>
    <property type="match status" value="1"/>
</dbReference>
<dbReference type="Proteomes" id="UP000184363">
    <property type="component" value="Unassembled WGS sequence"/>
</dbReference>
<evidence type="ECO:0000313" key="10">
    <source>
        <dbReference type="Proteomes" id="UP000184363"/>
    </source>
</evidence>
<dbReference type="InterPro" id="IPR035906">
    <property type="entry name" value="MetI-like_sf"/>
</dbReference>
<evidence type="ECO:0000259" key="8">
    <source>
        <dbReference type="PROSITE" id="PS50928"/>
    </source>
</evidence>
<dbReference type="GO" id="GO:0005886">
    <property type="term" value="C:plasma membrane"/>
    <property type="evidence" value="ECO:0007669"/>
    <property type="project" value="UniProtKB-SubCell"/>
</dbReference>
<keyword evidence="4 7" id="KW-0812">Transmembrane</keyword>
<feature type="transmembrane region" description="Helical" evidence="7">
    <location>
        <begin position="21"/>
        <end position="43"/>
    </location>
</feature>
<dbReference type="AlphaFoldDB" id="A0A1M6UYN9"/>
<dbReference type="Pfam" id="PF00528">
    <property type="entry name" value="BPD_transp_1"/>
    <property type="match status" value="1"/>
</dbReference>
<evidence type="ECO:0000256" key="3">
    <source>
        <dbReference type="ARBA" id="ARBA00022475"/>
    </source>
</evidence>
<evidence type="ECO:0000256" key="5">
    <source>
        <dbReference type="ARBA" id="ARBA00022989"/>
    </source>
</evidence>
<dbReference type="EMBL" id="FRAP01000011">
    <property type="protein sequence ID" value="SHK74300.1"/>
    <property type="molecule type" value="Genomic_DNA"/>
</dbReference>
<keyword evidence="5 7" id="KW-1133">Transmembrane helix</keyword>
<feature type="transmembrane region" description="Helical" evidence="7">
    <location>
        <begin position="255"/>
        <end position="275"/>
    </location>
</feature>
<proteinExistence type="inferred from homology"/>
<evidence type="ECO:0000256" key="7">
    <source>
        <dbReference type="RuleBase" id="RU363032"/>
    </source>
</evidence>
<gene>
    <name evidence="9" type="ORF">SAMN05443637_11191</name>
</gene>
<keyword evidence="3" id="KW-1003">Cell membrane</keyword>
<evidence type="ECO:0000256" key="2">
    <source>
        <dbReference type="ARBA" id="ARBA00022448"/>
    </source>
</evidence>
<sequence>MTIEVAVTAPDEVTPAGKRSFAVWLAIAWVAVVVLAAVCAPILPLRPVDEIVDGLDPRLAPFSSWTEPLGTDSIGRSTLSRLVFGARQSMLVGTVAITAALVCGLVIGVCAGYVRRAVDRVTGVVVDAVLAIPPLVLLLAIAAVGRRGAGTIALGLAVVCTPSIARLARAQTLQLAARPHVTASRSLGATGLRIVVRDLLPEVALRIAPYAFLLMAYVIISEASLNFLGLGVPPPTPSWGGMINDGRPYLADEPWLVFVPSLTILLTVVSFTVLGDRFRSWLDEREGSR</sequence>
<dbReference type="InterPro" id="IPR000515">
    <property type="entry name" value="MetI-like"/>
</dbReference>
<feature type="transmembrane region" description="Helical" evidence="7">
    <location>
        <begin position="149"/>
        <end position="168"/>
    </location>
</feature>
<dbReference type="CDD" id="cd06261">
    <property type="entry name" value="TM_PBP2"/>
    <property type="match status" value="1"/>
</dbReference>
<dbReference type="GO" id="GO:0055085">
    <property type="term" value="P:transmembrane transport"/>
    <property type="evidence" value="ECO:0007669"/>
    <property type="project" value="InterPro"/>
</dbReference>
<keyword evidence="10" id="KW-1185">Reference proteome</keyword>
<evidence type="ECO:0000313" key="9">
    <source>
        <dbReference type="EMBL" id="SHK74300.1"/>
    </source>
</evidence>
<protein>
    <submittedName>
        <fullName evidence="9">Peptide/nickel transport system permease protein</fullName>
    </submittedName>
</protein>
<evidence type="ECO:0000256" key="4">
    <source>
        <dbReference type="ARBA" id="ARBA00022692"/>
    </source>
</evidence>
<keyword evidence="6 7" id="KW-0472">Membrane</keyword>
<dbReference type="SUPFAM" id="SSF161098">
    <property type="entry name" value="MetI-like"/>
    <property type="match status" value="1"/>
</dbReference>
<accession>A0A1M6UYN9</accession>
<comment type="similarity">
    <text evidence="7">Belongs to the binding-protein-dependent transport system permease family.</text>
</comment>
<evidence type="ECO:0000256" key="1">
    <source>
        <dbReference type="ARBA" id="ARBA00004651"/>
    </source>
</evidence>
<name>A0A1M6UYN9_PSETH</name>
<dbReference type="OrthoDB" id="3531748at2"/>
<dbReference type="InterPro" id="IPR050366">
    <property type="entry name" value="BP-dependent_transpt_permease"/>
</dbReference>
<dbReference type="RefSeq" id="WP_073457808.1">
    <property type="nucleotide sequence ID" value="NZ_CALGVN010000060.1"/>
</dbReference>
<dbReference type="Gene3D" id="1.10.3720.10">
    <property type="entry name" value="MetI-like"/>
    <property type="match status" value="1"/>
</dbReference>
<dbReference type="PROSITE" id="PS50928">
    <property type="entry name" value="ABC_TM1"/>
    <property type="match status" value="1"/>
</dbReference>